<comment type="caution">
    <text evidence="2">The sequence shown here is derived from an EMBL/GenBank/DDBJ whole genome shotgun (WGS) entry which is preliminary data.</text>
</comment>
<feature type="region of interest" description="Disordered" evidence="1">
    <location>
        <begin position="1"/>
        <end position="27"/>
    </location>
</feature>
<feature type="region of interest" description="Disordered" evidence="1">
    <location>
        <begin position="53"/>
        <end position="84"/>
    </location>
</feature>
<gene>
    <name evidence="2" type="ORF">M5D96_000237</name>
</gene>
<keyword evidence="3" id="KW-1185">Reference proteome</keyword>
<dbReference type="Proteomes" id="UP001059596">
    <property type="component" value="Chromosome 3R"/>
</dbReference>
<protein>
    <submittedName>
        <fullName evidence="2">Uncharacterized protein</fullName>
    </submittedName>
</protein>
<proteinExistence type="predicted"/>
<evidence type="ECO:0000313" key="2">
    <source>
        <dbReference type="EMBL" id="KAI8044087.1"/>
    </source>
</evidence>
<name>A0A9Q0BTF9_9MUSC</name>
<feature type="compositionally biased region" description="Polar residues" evidence="1">
    <location>
        <begin position="58"/>
        <end position="69"/>
    </location>
</feature>
<accession>A0A9Q0BTF9</accession>
<organism evidence="2 3">
    <name type="scientific">Drosophila gunungcola</name>
    <name type="common">fruit fly</name>
    <dbReference type="NCBI Taxonomy" id="103775"/>
    <lineage>
        <taxon>Eukaryota</taxon>
        <taxon>Metazoa</taxon>
        <taxon>Ecdysozoa</taxon>
        <taxon>Arthropoda</taxon>
        <taxon>Hexapoda</taxon>
        <taxon>Insecta</taxon>
        <taxon>Pterygota</taxon>
        <taxon>Neoptera</taxon>
        <taxon>Endopterygota</taxon>
        <taxon>Diptera</taxon>
        <taxon>Brachycera</taxon>
        <taxon>Muscomorpha</taxon>
        <taxon>Ephydroidea</taxon>
        <taxon>Drosophilidae</taxon>
        <taxon>Drosophila</taxon>
        <taxon>Sophophora</taxon>
    </lineage>
</organism>
<feature type="compositionally biased region" description="Polar residues" evidence="1">
    <location>
        <begin position="1"/>
        <end position="11"/>
    </location>
</feature>
<evidence type="ECO:0000313" key="3">
    <source>
        <dbReference type="Proteomes" id="UP001059596"/>
    </source>
</evidence>
<evidence type="ECO:0000256" key="1">
    <source>
        <dbReference type="SAM" id="MobiDB-lite"/>
    </source>
</evidence>
<dbReference type="EMBL" id="JAMKOV010000001">
    <property type="protein sequence ID" value="KAI8044087.1"/>
    <property type="molecule type" value="Genomic_DNA"/>
</dbReference>
<dbReference type="AlphaFoldDB" id="A0A9Q0BTF9"/>
<sequence>MRTMANGQLRATPTRLHPNRKPNPIRNPSIVSTICSLISFVVSRRRVSGNWPALRTDGSLTKNYSTAQHTRSKSEPKQNLSAIV</sequence>
<reference evidence="2" key="1">
    <citation type="journal article" date="2023" name="Genome Biol. Evol.">
        <title>Long-read-based Genome Assembly of Drosophila gunungcola Reveals Fewer Chemosensory Genes in Flower-breeding Species.</title>
        <authorList>
            <person name="Negi A."/>
            <person name="Liao B.Y."/>
            <person name="Yeh S.D."/>
        </authorList>
    </citation>
    <scope>NUCLEOTIDE SEQUENCE</scope>
    <source>
        <strain evidence="2">Sukarami</strain>
    </source>
</reference>